<dbReference type="Pfam" id="PF13802">
    <property type="entry name" value="Gal_mutarotas_2"/>
    <property type="match status" value="1"/>
</dbReference>
<evidence type="ECO:0000313" key="8">
    <source>
        <dbReference type="EMBL" id="HGQ64608.1"/>
    </source>
</evidence>
<dbReference type="InterPro" id="IPR048395">
    <property type="entry name" value="Glyco_hydro_31_C"/>
</dbReference>
<dbReference type="Gene3D" id="2.60.40.1760">
    <property type="entry name" value="glycosyl hydrolase (family 31)"/>
    <property type="match status" value="1"/>
</dbReference>
<feature type="domain" description="DUF5110" evidence="5">
    <location>
        <begin position="653"/>
        <end position="704"/>
    </location>
</feature>
<dbReference type="InterPro" id="IPR033403">
    <property type="entry name" value="DUF5110"/>
</dbReference>
<name>A0A7C4NN11_9CREN</name>
<comment type="similarity">
    <text evidence="1 2">Belongs to the glycosyl hydrolase 31 family.</text>
</comment>
<dbReference type="SUPFAM" id="SSF74650">
    <property type="entry name" value="Galactose mutarotase-like"/>
    <property type="match status" value="1"/>
</dbReference>
<dbReference type="CDD" id="cd06591">
    <property type="entry name" value="GH31_xylosidase_XylS"/>
    <property type="match status" value="1"/>
</dbReference>
<dbReference type="SUPFAM" id="SSF51445">
    <property type="entry name" value="(Trans)glycosidases"/>
    <property type="match status" value="1"/>
</dbReference>
<dbReference type="InterPro" id="IPR011013">
    <property type="entry name" value="Gal_mutarotase_sf_dom"/>
</dbReference>
<dbReference type="InterPro" id="IPR051816">
    <property type="entry name" value="Glycosyl_Hydrolase_31"/>
</dbReference>
<dbReference type="GO" id="GO:0030246">
    <property type="term" value="F:carbohydrate binding"/>
    <property type="evidence" value="ECO:0007669"/>
    <property type="project" value="InterPro"/>
</dbReference>
<keyword evidence="2" id="KW-0326">Glycosidase</keyword>
<dbReference type="InterPro" id="IPR000322">
    <property type="entry name" value="Glyco_hydro_31_TIM"/>
</dbReference>
<dbReference type="Pfam" id="PF01055">
    <property type="entry name" value="Glyco_hydro_31_2nd"/>
    <property type="match status" value="1"/>
</dbReference>
<feature type="domain" description="Glycosyl hydrolase family 31 C-terminal" evidence="6">
    <location>
        <begin position="552"/>
        <end position="637"/>
    </location>
</feature>
<dbReference type="Gene3D" id="2.60.40.1180">
    <property type="entry name" value="Golgi alpha-mannosidase II"/>
    <property type="match status" value="2"/>
</dbReference>
<dbReference type="AlphaFoldDB" id="A0A7C4NN11"/>
<dbReference type="InterPro" id="IPR025887">
    <property type="entry name" value="Glyco_hydro_31_N_dom"/>
</dbReference>
<gene>
    <name evidence="8" type="ORF">ENU08_05130</name>
    <name evidence="7" type="ORF">ENU41_02905</name>
</gene>
<dbReference type="Pfam" id="PF21365">
    <property type="entry name" value="Glyco_hydro_31_3rd"/>
    <property type="match status" value="1"/>
</dbReference>
<evidence type="ECO:0000256" key="2">
    <source>
        <dbReference type="RuleBase" id="RU361185"/>
    </source>
</evidence>
<proteinExistence type="inferred from homology"/>
<dbReference type="PANTHER" id="PTHR43863">
    <property type="entry name" value="HYDROLASE, PUTATIVE (AFU_ORTHOLOGUE AFUA_1G03140)-RELATED"/>
    <property type="match status" value="1"/>
</dbReference>
<feature type="domain" description="Glycoside hydrolase family 31 TIM barrel" evidence="3">
    <location>
        <begin position="229"/>
        <end position="543"/>
    </location>
</feature>
<dbReference type="EMBL" id="DTBD01000041">
    <property type="protein sequence ID" value="HGQ64608.1"/>
    <property type="molecule type" value="Genomic_DNA"/>
</dbReference>
<keyword evidence="2 8" id="KW-0378">Hydrolase</keyword>
<evidence type="ECO:0000256" key="1">
    <source>
        <dbReference type="ARBA" id="ARBA00007806"/>
    </source>
</evidence>
<protein>
    <submittedName>
        <fullName evidence="8">Glycoside hydrolase family 31 protein</fullName>
    </submittedName>
</protein>
<dbReference type="InterPro" id="IPR013780">
    <property type="entry name" value="Glyco_hydro_b"/>
</dbReference>
<reference evidence="8" key="1">
    <citation type="journal article" date="2020" name="mSystems">
        <title>Genome- and Community-Level Interaction Insights into Carbon Utilization and Element Cycling Functions of Hydrothermarchaeota in Hydrothermal Sediment.</title>
        <authorList>
            <person name="Zhou Z."/>
            <person name="Liu Y."/>
            <person name="Xu W."/>
            <person name="Pan J."/>
            <person name="Luo Z.H."/>
            <person name="Li M."/>
        </authorList>
    </citation>
    <scope>NUCLEOTIDE SEQUENCE [LARGE SCALE GENOMIC DNA]</scope>
    <source>
        <strain evidence="8">SpSt-637</strain>
        <strain evidence="7">SpSt-667</strain>
    </source>
</reference>
<dbReference type="CDD" id="cd14752">
    <property type="entry name" value="GH31_N"/>
    <property type="match status" value="1"/>
</dbReference>
<dbReference type="InterPro" id="IPR017853">
    <property type="entry name" value="GH"/>
</dbReference>
<sequence length="746" mass="86559">MQDLVEIRGNLVIVNLNEFKVVISVYASNIVRVSYLPLDKLSVGEALDKASFVVVKRPQGCPFNLEVKDDAVSISTDEIVVVVNRRDNKVAFYSRGIKIVEEIERELTSRKILGIDTYSFKQKFSIDPSESVYGLGQHAGFSAHTGFNYRGRTVYLMQRNTDIAVPFMVSSKGYGILWDIYSMGAVSVDYDGIVGVWFEACDFADYYLIYGPSIDRVIAGYRWLTGKVPLLPLYVLGYWQSKERYASQDEILAVARAFREKNIPIDVIVQDHKYWGKHGFNAFKFDVDFYPNPKHMVEELHKLNMRILISVWPFFGDNTEVFREAQSIGCIIAGTTLLNVFEEKCREWYWKKIEEAFYSIGIDGWWLDASEPDIVLRWMYGIWQRELEVMPGVRMFKYLNIYPLLETEAVYKGQRKVSNKRVVILTRSGFAGIQRNGVINWSGDVTCDWTTFRTQIWAGLNYSLSGLPYWTTDIGGFFSCNPELESCREIFVRWFEWGAFCPIFRVHGTYYPKEPWRFGKEVEDILVKYIRLRYRLIPYIYTLAWMVHEKDYTIMRPLVMDFKDDEKTHNIDDQYMFGPFIMVSPITTPSTFEREVYLPHGIWYDFWTGERMVGSRRIKVGAPLDIIPLHIKAGALIPMVAKDLSHTKEKFNEIELRVYRGNDGEFQLYIDDGETYDYEKGRYALVPIKWVEGDKRVILGKLRGIMELEPLVFRIVVVDKEKGVGLDVAKPDAEVEYKGDEVVVNL</sequence>
<accession>A0A7C4NN11</accession>
<comment type="caution">
    <text evidence="8">The sequence shown here is derived from an EMBL/GenBank/DDBJ whole genome shotgun (WGS) entry which is preliminary data.</text>
</comment>
<dbReference type="Gene3D" id="3.20.20.80">
    <property type="entry name" value="Glycosidases"/>
    <property type="match status" value="1"/>
</dbReference>
<evidence type="ECO:0000259" key="3">
    <source>
        <dbReference type="Pfam" id="PF01055"/>
    </source>
</evidence>
<dbReference type="PANTHER" id="PTHR43863:SF2">
    <property type="entry name" value="MALTASE-GLUCOAMYLASE"/>
    <property type="match status" value="1"/>
</dbReference>
<evidence type="ECO:0000259" key="5">
    <source>
        <dbReference type="Pfam" id="PF17137"/>
    </source>
</evidence>
<dbReference type="Pfam" id="PF17137">
    <property type="entry name" value="DUF5110"/>
    <property type="match status" value="1"/>
</dbReference>
<dbReference type="EMBL" id="DTCK01000014">
    <property type="protein sequence ID" value="HGQ35610.1"/>
    <property type="molecule type" value="Genomic_DNA"/>
</dbReference>
<dbReference type="GO" id="GO:0005975">
    <property type="term" value="P:carbohydrate metabolic process"/>
    <property type="evidence" value="ECO:0007669"/>
    <property type="project" value="InterPro"/>
</dbReference>
<organism evidence="8">
    <name type="scientific">Ignisphaera aggregans</name>
    <dbReference type="NCBI Taxonomy" id="334771"/>
    <lineage>
        <taxon>Archaea</taxon>
        <taxon>Thermoproteota</taxon>
        <taxon>Thermoprotei</taxon>
        <taxon>Desulfurococcales</taxon>
        <taxon>Desulfurococcaceae</taxon>
        <taxon>Ignisphaera</taxon>
    </lineage>
</organism>
<evidence type="ECO:0000259" key="6">
    <source>
        <dbReference type="Pfam" id="PF21365"/>
    </source>
</evidence>
<evidence type="ECO:0000259" key="4">
    <source>
        <dbReference type="Pfam" id="PF13802"/>
    </source>
</evidence>
<feature type="domain" description="Glycoside hydrolase family 31 N-terminal" evidence="4">
    <location>
        <begin position="21"/>
        <end position="182"/>
    </location>
</feature>
<dbReference type="GO" id="GO:0004553">
    <property type="term" value="F:hydrolase activity, hydrolyzing O-glycosyl compounds"/>
    <property type="evidence" value="ECO:0007669"/>
    <property type="project" value="InterPro"/>
</dbReference>
<evidence type="ECO:0000313" key="7">
    <source>
        <dbReference type="EMBL" id="HGQ35610.1"/>
    </source>
</evidence>
<dbReference type="SUPFAM" id="SSF51011">
    <property type="entry name" value="Glycosyl hydrolase domain"/>
    <property type="match status" value="1"/>
</dbReference>